<name>A0A9P1J0H3_9PELO</name>
<dbReference type="PANTHER" id="PTHR23124:SF148">
    <property type="entry name" value="C-TYPE LECTIN DOMAIN-CONTAINING PROTEIN-RELATED"/>
    <property type="match status" value="1"/>
</dbReference>
<evidence type="ECO:0000313" key="3">
    <source>
        <dbReference type="EMBL" id="CAI5453524.1"/>
    </source>
</evidence>
<feature type="region of interest" description="Disordered" evidence="1">
    <location>
        <begin position="26"/>
        <end position="48"/>
    </location>
</feature>
<organism evidence="3 4">
    <name type="scientific">Caenorhabditis angaria</name>
    <dbReference type="NCBI Taxonomy" id="860376"/>
    <lineage>
        <taxon>Eukaryota</taxon>
        <taxon>Metazoa</taxon>
        <taxon>Ecdysozoa</taxon>
        <taxon>Nematoda</taxon>
        <taxon>Chromadorea</taxon>
        <taxon>Rhabditida</taxon>
        <taxon>Rhabditina</taxon>
        <taxon>Rhabditomorpha</taxon>
        <taxon>Rhabditoidea</taxon>
        <taxon>Rhabditidae</taxon>
        <taxon>Peloderinae</taxon>
        <taxon>Caenorhabditis</taxon>
    </lineage>
</organism>
<protein>
    <recommendedName>
        <fullName evidence="5">C-type lectin domain-containing protein</fullName>
    </recommendedName>
</protein>
<dbReference type="SUPFAM" id="SSF56436">
    <property type="entry name" value="C-type lectin-like"/>
    <property type="match status" value="1"/>
</dbReference>
<keyword evidence="2" id="KW-0732">Signal</keyword>
<evidence type="ECO:0000256" key="1">
    <source>
        <dbReference type="SAM" id="MobiDB-lite"/>
    </source>
</evidence>
<dbReference type="Gene3D" id="3.10.100.10">
    <property type="entry name" value="Mannose-Binding Protein A, subunit A"/>
    <property type="match status" value="1"/>
</dbReference>
<evidence type="ECO:0000313" key="4">
    <source>
        <dbReference type="Proteomes" id="UP001152747"/>
    </source>
</evidence>
<dbReference type="InterPro" id="IPR016187">
    <property type="entry name" value="CTDL_fold"/>
</dbReference>
<dbReference type="EMBL" id="CANHGI010000005">
    <property type="protein sequence ID" value="CAI5453524.1"/>
    <property type="molecule type" value="Genomic_DNA"/>
</dbReference>
<dbReference type="AlphaFoldDB" id="A0A9P1J0H3"/>
<accession>A0A9P1J0H3</accession>
<sequence>MIRWVVLSVFLIVCEACHPKIEPVTTTTVAPTTPSTTEATTGPPCPDGWTQSDRNAGTWCLQMVDLTDKTYTGAQTACAALGGVVSSAETPTEMTLIFSLRLQPYSYIILGAQLTADCPCTGSIVCPATATCTTRTAYDWTDGFVTGRDVFDAAPAASFADTLYYSPGIELYVSPASSMSSIGINAICGKQGM</sequence>
<evidence type="ECO:0008006" key="5">
    <source>
        <dbReference type="Google" id="ProtNLM"/>
    </source>
</evidence>
<gene>
    <name evidence="3" type="ORF">CAMP_LOCUS16161</name>
</gene>
<dbReference type="InterPro" id="IPR016186">
    <property type="entry name" value="C-type_lectin-like/link_sf"/>
</dbReference>
<reference evidence="3" key="1">
    <citation type="submission" date="2022-11" db="EMBL/GenBank/DDBJ databases">
        <authorList>
            <person name="Kikuchi T."/>
        </authorList>
    </citation>
    <scope>NUCLEOTIDE SEQUENCE</scope>
    <source>
        <strain evidence="3">PS1010</strain>
    </source>
</reference>
<feature type="signal peptide" evidence="2">
    <location>
        <begin position="1"/>
        <end position="16"/>
    </location>
</feature>
<feature type="compositionally biased region" description="Low complexity" evidence="1">
    <location>
        <begin position="26"/>
        <end position="42"/>
    </location>
</feature>
<proteinExistence type="predicted"/>
<keyword evidence="4" id="KW-1185">Reference proteome</keyword>
<comment type="caution">
    <text evidence="3">The sequence shown here is derived from an EMBL/GenBank/DDBJ whole genome shotgun (WGS) entry which is preliminary data.</text>
</comment>
<dbReference type="PANTHER" id="PTHR23124">
    <property type="entry name" value="C-TYPE LECTIN DOMAIN-CONTAINING PROTEIN-RELATED-RELATED"/>
    <property type="match status" value="1"/>
</dbReference>
<feature type="chain" id="PRO_5040446574" description="C-type lectin domain-containing protein" evidence="2">
    <location>
        <begin position="17"/>
        <end position="193"/>
    </location>
</feature>
<dbReference type="Proteomes" id="UP001152747">
    <property type="component" value="Unassembled WGS sequence"/>
</dbReference>
<evidence type="ECO:0000256" key="2">
    <source>
        <dbReference type="SAM" id="SignalP"/>
    </source>
</evidence>